<dbReference type="SUPFAM" id="SSF55961">
    <property type="entry name" value="Bet v1-like"/>
    <property type="match status" value="1"/>
</dbReference>
<dbReference type="EnsemblMetazoa" id="PPAI002798-RA">
    <property type="protein sequence ID" value="PPAI002798-PA"/>
    <property type="gene ID" value="PPAI002798"/>
</dbReference>
<dbReference type="EMBL" id="AJVK01025461">
    <property type="status" value="NOT_ANNOTATED_CDS"/>
    <property type="molecule type" value="Genomic_DNA"/>
</dbReference>
<dbReference type="VEuPathDB" id="VectorBase:PPAPM1_002313"/>
<keyword evidence="3" id="KW-0472">Membrane</keyword>
<evidence type="ECO:0000256" key="2">
    <source>
        <dbReference type="ARBA" id="ARBA00022692"/>
    </source>
</evidence>
<dbReference type="GO" id="GO:0008289">
    <property type="term" value="F:lipid binding"/>
    <property type="evidence" value="ECO:0007669"/>
    <property type="project" value="InterPro"/>
</dbReference>
<dbReference type="InterPro" id="IPR051869">
    <property type="entry name" value="STARD3"/>
</dbReference>
<dbReference type="InterPro" id="IPR019498">
    <property type="entry name" value="MENTAL"/>
</dbReference>
<keyword evidence="2" id="KW-0812">Transmembrane</keyword>
<dbReference type="GO" id="GO:0005789">
    <property type="term" value="C:endoplasmic reticulum membrane"/>
    <property type="evidence" value="ECO:0007669"/>
    <property type="project" value="TreeGrafter"/>
</dbReference>
<keyword evidence="5" id="KW-1185">Reference proteome</keyword>
<dbReference type="PROSITE" id="PS51439">
    <property type="entry name" value="MENTAL"/>
    <property type="match status" value="1"/>
</dbReference>
<dbReference type="Gene3D" id="3.30.530.20">
    <property type="match status" value="1"/>
</dbReference>
<dbReference type="InterPro" id="IPR002913">
    <property type="entry name" value="START_lipid-bd_dom"/>
</dbReference>
<organism evidence="4 5">
    <name type="scientific">Phlebotomus papatasi</name>
    <name type="common">Sandfly</name>
    <dbReference type="NCBI Taxonomy" id="29031"/>
    <lineage>
        <taxon>Eukaryota</taxon>
        <taxon>Metazoa</taxon>
        <taxon>Ecdysozoa</taxon>
        <taxon>Arthropoda</taxon>
        <taxon>Hexapoda</taxon>
        <taxon>Insecta</taxon>
        <taxon>Pterygota</taxon>
        <taxon>Neoptera</taxon>
        <taxon>Endopterygota</taxon>
        <taxon>Diptera</taxon>
        <taxon>Nematocera</taxon>
        <taxon>Psychodoidea</taxon>
        <taxon>Psychodidae</taxon>
        <taxon>Phlebotomus</taxon>
        <taxon>Phlebotomus</taxon>
    </lineage>
</organism>
<comment type="subcellular location">
    <subcellularLocation>
        <location evidence="1">Membrane</location>
        <topology evidence="1">Multi-pass membrane protein</topology>
    </subcellularLocation>
</comment>
<dbReference type="PANTHER" id="PTHR46121:SF4">
    <property type="entry name" value="STEROIDOGENIC ACUTE REGULATORY PROTEIN-LIKE"/>
    <property type="match status" value="1"/>
</dbReference>
<accession>A0A1B0D5P1</accession>
<evidence type="ECO:0000256" key="3">
    <source>
        <dbReference type="ARBA" id="ARBA00023136"/>
    </source>
</evidence>
<proteinExistence type="predicted"/>
<name>A0A1B0D5P1_PHLPP</name>
<evidence type="ECO:0000313" key="5">
    <source>
        <dbReference type="Proteomes" id="UP000092462"/>
    </source>
</evidence>
<dbReference type="PROSITE" id="PS50848">
    <property type="entry name" value="START"/>
    <property type="match status" value="1"/>
</dbReference>
<dbReference type="GO" id="GO:0099044">
    <property type="term" value="P:vesicle tethering to endoplasmic reticulum"/>
    <property type="evidence" value="ECO:0007669"/>
    <property type="project" value="TreeGrafter"/>
</dbReference>
<sequence length="347" mass="40018">MAQRGLRDVMYERQYPSLEYIGNRSQSHSINLITEDFISGYQHDGRMSVIRRFFCLFVTFDLVFIALLWLICVMITGDNIYNALRTQVVHYTIYTSLFDIVMAAICRFVVLILFYAILYINHWIIIAASTSGSCAFLISKVFVYNWADSPEPVFQVLLIVISFVIAWGEAWFLDCRVIPQEQHAQSYLNAISSTFDDRGPLLAPFLATSTGTGRRTESIANFYSPYESIHNSDDEGDKDEEYKRMALECVKKAYELLESEDWEVEKGRVNSNAKKLVEDLFINIEEMPKWNPTLLDSRVIHRIDPRTDISYQVSAPGGGGFVKSRDFVNLRSWETFENGRMIQDDEE</sequence>
<protein>
    <submittedName>
        <fullName evidence="4">Uncharacterized protein</fullName>
    </submittedName>
</protein>
<dbReference type="VEuPathDB" id="VectorBase:PPAI002798"/>
<dbReference type="GO" id="GO:0140284">
    <property type="term" value="C:endoplasmic reticulum-endosome membrane contact site"/>
    <property type="evidence" value="ECO:0007669"/>
    <property type="project" value="TreeGrafter"/>
</dbReference>
<dbReference type="GO" id="GO:0005765">
    <property type="term" value="C:lysosomal membrane"/>
    <property type="evidence" value="ECO:0007669"/>
    <property type="project" value="TreeGrafter"/>
</dbReference>
<dbReference type="GO" id="GO:0031902">
    <property type="term" value="C:late endosome membrane"/>
    <property type="evidence" value="ECO:0007669"/>
    <property type="project" value="TreeGrafter"/>
</dbReference>
<reference evidence="4" key="1">
    <citation type="submission" date="2022-08" db="UniProtKB">
        <authorList>
            <consortium name="EnsemblMetazoa"/>
        </authorList>
    </citation>
    <scope>IDENTIFICATION</scope>
    <source>
        <strain evidence="4">Israel</strain>
    </source>
</reference>
<dbReference type="InterPro" id="IPR023393">
    <property type="entry name" value="START-like_dom_sf"/>
</dbReference>
<dbReference type="Pfam" id="PF01852">
    <property type="entry name" value="START"/>
    <property type="match status" value="1"/>
</dbReference>
<dbReference type="Pfam" id="PF10457">
    <property type="entry name" value="MENTAL"/>
    <property type="match status" value="1"/>
</dbReference>
<dbReference type="PANTHER" id="PTHR46121">
    <property type="entry name" value="STEROIDOGENIC ACUTE REGULATORY PROTEIN-LIKE"/>
    <property type="match status" value="1"/>
</dbReference>
<evidence type="ECO:0000313" key="4">
    <source>
        <dbReference type="EnsemblMetazoa" id="PPAI002798-PA"/>
    </source>
</evidence>
<dbReference type="EMBL" id="AJVK01025462">
    <property type="status" value="NOT_ANNOTATED_CDS"/>
    <property type="molecule type" value="Genomic_DNA"/>
</dbReference>
<evidence type="ECO:0000256" key="1">
    <source>
        <dbReference type="ARBA" id="ARBA00004141"/>
    </source>
</evidence>
<dbReference type="AlphaFoldDB" id="A0A1B0D5P1"/>
<dbReference type="Proteomes" id="UP000092462">
    <property type="component" value="Unassembled WGS sequence"/>
</dbReference>